<dbReference type="eggNOG" id="KOG0118">
    <property type="taxonomic scope" value="Eukaryota"/>
</dbReference>
<evidence type="ECO:0000256" key="4">
    <source>
        <dbReference type="SAM" id="MobiDB-lite"/>
    </source>
</evidence>
<dbReference type="Gene3D" id="3.40.120.10">
    <property type="entry name" value="Alpha-D-Glucose-1,6-Bisphosphate, subunit A, domain 3"/>
    <property type="match status" value="1"/>
</dbReference>
<dbReference type="FunFam" id="3.40.120.10:FF:000096">
    <property type="entry name" value="Phosphoacetylglucosamine mutase"/>
    <property type="match status" value="1"/>
</dbReference>
<dbReference type="PANTHER" id="PTHR48033:SF17">
    <property type="entry name" value="RRM DOMAIN-CONTAINING PROTEIN"/>
    <property type="match status" value="1"/>
</dbReference>
<evidence type="ECO:0000256" key="3">
    <source>
        <dbReference type="PROSITE-ProRule" id="PRU00176"/>
    </source>
</evidence>
<name>A8XP41_CAEBR</name>
<dbReference type="InterPro" id="IPR012677">
    <property type="entry name" value="Nucleotide-bd_a/b_plait_sf"/>
</dbReference>
<evidence type="ECO:0000256" key="1">
    <source>
        <dbReference type="ARBA" id="ARBA00004123"/>
    </source>
</evidence>
<evidence type="ECO:0000256" key="2">
    <source>
        <dbReference type="ARBA" id="ARBA00023242"/>
    </source>
</evidence>
<dbReference type="Gene3D" id="3.30.70.330">
    <property type="match status" value="2"/>
</dbReference>
<dbReference type="GO" id="GO:0003729">
    <property type="term" value="F:mRNA binding"/>
    <property type="evidence" value="ECO:0000318"/>
    <property type="project" value="GO_Central"/>
</dbReference>
<dbReference type="HOGENOM" id="CLU_710242_0_0_1"/>
<dbReference type="SUPFAM" id="SSF54928">
    <property type="entry name" value="RNA-binding domain, RBD"/>
    <property type="match status" value="1"/>
</dbReference>
<reference evidence="6 7" key="1">
    <citation type="journal article" date="2003" name="PLoS Biol.">
        <title>The genome sequence of Caenorhabditis briggsae: a platform for comparative genomics.</title>
        <authorList>
            <person name="Stein L.D."/>
            <person name="Bao Z."/>
            <person name="Blasiar D."/>
            <person name="Blumenthal T."/>
            <person name="Brent M.R."/>
            <person name="Chen N."/>
            <person name="Chinwalla A."/>
            <person name="Clarke L."/>
            <person name="Clee C."/>
            <person name="Coghlan A."/>
            <person name="Coulson A."/>
            <person name="D'Eustachio P."/>
            <person name="Fitch D.H."/>
            <person name="Fulton L.A."/>
            <person name="Fulton R.E."/>
            <person name="Griffiths-Jones S."/>
            <person name="Harris T.W."/>
            <person name="Hillier L.W."/>
            <person name="Kamath R."/>
            <person name="Kuwabara P.E."/>
            <person name="Mardis E.R."/>
            <person name="Marra M.A."/>
            <person name="Miner T.L."/>
            <person name="Minx P."/>
            <person name="Mullikin J.C."/>
            <person name="Plumb R.W."/>
            <person name="Rogers J."/>
            <person name="Schein J.E."/>
            <person name="Sohrmann M."/>
            <person name="Spieth J."/>
            <person name="Stajich J.E."/>
            <person name="Wei C."/>
            <person name="Willey D."/>
            <person name="Wilson R.K."/>
            <person name="Durbin R."/>
            <person name="Waterston R.H."/>
        </authorList>
    </citation>
    <scope>NUCLEOTIDE SEQUENCE [LARGE SCALE GENOMIC DNA]</scope>
    <source>
        <strain evidence="6 7">AF16</strain>
    </source>
</reference>
<dbReference type="KEGG" id="cbr:CBG_16454"/>
<gene>
    <name evidence="6 8" type="ORF">CBG16454</name>
    <name evidence="6" type="ORF">CBG_16454</name>
</gene>
<dbReference type="InParanoid" id="A8XP41"/>
<feature type="region of interest" description="Disordered" evidence="4">
    <location>
        <begin position="282"/>
        <end position="318"/>
    </location>
</feature>
<dbReference type="eggNOG" id="KOG2537">
    <property type="taxonomic scope" value="Eukaryota"/>
</dbReference>
<reference evidence="6 7" key="2">
    <citation type="journal article" date="2011" name="PLoS Genet.">
        <title>Caenorhabditis briggsae recombinant inbred line genotypes reveal inter-strain incompatibility and the evolution of recombination.</title>
        <authorList>
            <person name="Ross J.A."/>
            <person name="Koboldt D.C."/>
            <person name="Staisch J.E."/>
            <person name="Chamberlin H.M."/>
            <person name="Gupta B.P."/>
            <person name="Miller R.D."/>
            <person name="Baird S.E."/>
            <person name="Haag E.S."/>
        </authorList>
    </citation>
    <scope>NUCLEOTIDE SEQUENCE [LARGE SCALE GENOMIC DNA]</scope>
    <source>
        <strain evidence="6 7">AF16</strain>
    </source>
</reference>
<dbReference type="SMART" id="SM00360">
    <property type="entry name" value="RRM"/>
    <property type="match status" value="2"/>
</dbReference>
<organism evidence="6 7">
    <name type="scientific">Caenorhabditis briggsae</name>
    <dbReference type="NCBI Taxonomy" id="6238"/>
    <lineage>
        <taxon>Eukaryota</taxon>
        <taxon>Metazoa</taxon>
        <taxon>Ecdysozoa</taxon>
        <taxon>Nematoda</taxon>
        <taxon>Chromadorea</taxon>
        <taxon>Rhabditida</taxon>
        <taxon>Rhabditina</taxon>
        <taxon>Rhabditomorpha</taxon>
        <taxon>Rhabditoidea</taxon>
        <taxon>Rhabditidae</taxon>
        <taxon>Peloderinae</taxon>
        <taxon>Caenorhabditis</taxon>
    </lineage>
</organism>
<dbReference type="EMBL" id="HE601081">
    <property type="protein sequence ID" value="CAP34417.2"/>
    <property type="molecule type" value="Genomic_DNA"/>
</dbReference>
<accession>A8XP41</accession>
<dbReference type="PANTHER" id="PTHR48033">
    <property type="entry name" value="RNA-BINDING (RRM/RBD/RNP MOTIFS) FAMILY PROTEIN"/>
    <property type="match status" value="1"/>
</dbReference>
<dbReference type="GeneID" id="8589149"/>
<dbReference type="InterPro" id="IPR000504">
    <property type="entry name" value="RRM_dom"/>
</dbReference>
<dbReference type="GO" id="GO:0005634">
    <property type="term" value="C:nucleus"/>
    <property type="evidence" value="ECO:0000318"/>
    <property type="project" value="GO_Central"/>
</dbReference>
<protein>
    <submittedName>
        <fullName evidence="6">Protein CBG16454</fullName>
    </submittedName>
</protein>
<dbReference type="PROSITE" id="PS50102">
    <property type="entry name" value="RRM"/>
    <property type="match status" value="2"/>
</dbReference>
<evidence type="ECO:0000313" key="7">
    <source>
        <dbReference type="Proteomes" id="UP000008549"/>
    </source>
</evidence>
<evidence type="ECO:0000313" key="6">
    <source>
        <dbReference type="EMBL" id="CAP34417.2"/>
    </source>
</evidence>
<feature type="region of interest" description="Disordered" evidence="4">
    <location>
        <begin position="1"/>
        <end position="21"/>
    </location>
</feature>
<keyword evidence="7" id="KW-1185">Reference proteome</keyword>
<evidence type="ECO:0000259" key="5">
    <source>
        <dbReference type="PROSITE" id="PS50102"/>
    </source>
</evidence>
<feature type="compositionally biased region" description="Low complexity" evidence="4">
    <location>
        <begin position="287"/>
        <end position="306"/>
    </location>
</feature>
<feature type="domain" description="RRM" evidence="5">
    <location>
        <begin position="210"/>
        <end position="284"/>
    </location>
</feature>
<sequence>MANLEFPPQYTRAGNTTHTGEVHSIPQDEQFAYGTAGFRFRAEKLPFIVYRCAYLASLRARQLDSAIVIVTPQQLEFLAKYSHRGVTLDDTHHCTKYNLKLSTMLVCDGYDRGVPVAFMLSHSTTSSDIEELFKCIKELYPSFNPAHVMTDEANVFWAGFRKVFPVTVPLAHLPYVEKAGKDHAKTIKTKIFQMLSPPTSINFTNFIQHRKLFIGGLNMDTNKEQYFTQFGPVVDTVVMKDNATQRSRGFGFVTFAWIASAEMAIRNGPHKINGRMVELKRSIPKEQMSNNDEQSSSSSSINQKSSLPKFPPPNPGSKLALHQIQCSIHTVDSLRSYFESFGIVEQIEITPRADGFVVFEEKASADRCLAHGAQHDVQDHKIWVERQEN</sequence>
<proteinExistence type="predicted"/>
<dbReference type="STRING" id="6238.A8XP41"/>
<keyword evidence="2" id="KW-0539">Nucleus</keyword>
<dbReference type="Proteomes" id="UP000008549">
    <property type="component" value="Unassembled WGS sequence"/>
</dbReference>
<dbReference type="CDD" id="cd00590">
    <property type="entry name" value="RRM_SF"/>
    <property type="match status" value="1"/>
</dbReference>
<dbReference type="AlphaFoldDB" id="A8XP41"/>
<evidence type="ECO:0000313" key="8">
    <source>
        <dbReference type="WormBase" id="CBG16454"/>
    </source>
</evidence>
<feature type="domain" description="RRM" evidence="5">
    <location>
        <begin position="317"/>
        <end position="389"/>
    </location>
</feature>
<keyword evidence="3" id="KW-0694">RNA-binding</keyword>
<comment type="subcellular location">
    <subcellularLocation>
        <location evidence="1">Nucleus</location>
    </subcellularLocation>
</comment>
<dbReference type="WormBase" id="CBG16454">
    <property type="protein sequence ID" value="CBP45967"/>
    <property type="gene ID" value="WBGene00036387"/>
</dbReference>
<dbReference type="RefSeq" id="XP_045095970.1">
    <property type="nucleotide sequence ID" value="XM_045236202.1"/>
</dbReference>
<dbReference type="InterPro" id="IPR035979">
    <property type="entry name" value="RBD_domain_sf"/>
</dbReference>
<dbReference type="Pfam" id="PF00076">
    <property type="entry name" value="RRM_1"/>
    <property type="match status" value="1"/>
</dbReference>
<dbReference type="CTD" id="8589149"/>